<keyword evidence="1" id="KW-1133">Transmembrane helix</keyword>
<evidence type="ECO:0000313" key="2">
    <source>
        <dbReference type="EMBL" id="PJZ65954.1"/>
    </source>
</evidence>
<feature type="transmembrane region" description="Helical" evidence="1">
    <location>
        <begin position="158"/>
        <end position="188"/>
    </location>
</feature>
<feature type="transmembrane region" description="Helical" evidence="1">
    <location>
        <begin position="271"/>
        <end position="291"/>
    </location>
</feature>
<accession>A0A2M9ZC63</accession>
<reference evidence="2 3" key="1">
    <citation type="submission" date="2017-07" db="EMBL/GenBank/DDBJ databases">
        <title>Leptospira spp. isolated from tropical soils.</title>
        <authorList>
            <person name="Thibeaux R."/>
            <person name="Iraola G."/>
            <person name="Ferres I."/>
            <person name="Bierque E."/>
            <person name="Girault D."/>
            <person name="Soupe-Gilbert M.-E."/>
            <person name="Picardeau M."/>
            <person name="Goarant C."/>
        </authorList>
    </citation>
    <scope>NUCLEOTIDE SEQUENCE [LARGE SCALE GENOMIC DNA]</scope>
    <source>
        <strain evidence="2 3">FH2-C-A2</strain>
    </source>
</reference>
<dbReference type="Proteomes" id="UP000231912">
    <property type="component" value="Unassembled WGS sequence"/>
</dbReference>
<protein>
    <submittedName>
        <fullName evidence="2">Uncharacterized protein</fullName>
    </submittedName>
</protein>
<name>A0A2M9ZC63_9LEPT</name>
<sequence>MDLERNRKANPVLLSLSALFLTGLLTLLYSWHGDPSNPESFRVLAELRSLAEDGTFFSYQEPLPFLLLYVWKSVLGLNYIPAYLSFGAFFLSLAVHLSAYLMQKETWKLNHYLLCYAAAISPFAYGIPLHNLGELVSLSFLLLLFLSFRMETVVDLALLVSCTLLGLFSHFTFFLVGFTVFVVKAGTVGIQEKKKQQSVFFKRRNLPKLFLFGYLSFFALLIILLGNLNFYGPHSFAFMGKAIWSYLLGFGSLLLILFVGTFLLRSEKELNSIPASIGIFFLIVASGYFSVRPFSGVDKVKLSSLSKDIVSLRGRSVVDPEERIFTSPEIASYVYFYTKQKLSYSGNSEFRDKDYLIVSEVWAVDRKLLQREVKAKNTPYLFLSGERILINGFLWKRIQTDPSLKTLKPRSLEAKSEIQNQKGYDALKAYLISILASSKTPEV</sequence>
<feature type="transmembrane region" description="Helical" evidence="1">
    <location>
        <begin position="209"/>
        <end position="231"/>
    </location>
</feature>
<feature type="transmembrane region" description="Helical" evidence="1">
    <location>
        <begin position="12"/>
        <end position="31"/>
    </location>
</feature>
<evidence type="ECO:0000256" key="1">
    <source>
        <dbReference type="SAM" id="Phobius"/>
    </source>
</evidence>
<proteinExistence type="predicted"/>
<evidence type="ECO:0000313" key="3">
    <source>
        <dbReference type="Proteomes" id="UP000231912"/>
    </source>
</evidence>
<dbReference type="EMBL" id="NPDT01000003">
    <property type="protein sequence ID" value="PJZ65954.1"/>
    <property type="molecule type" value="Genomic_DNA"/>
</dbReference>
<keyword evidence="1" id="KW-0812">Transmembrane</keyword>
<dbReference type="AlphaFoldDB" id="A0A2M9ZC63"/>
<feature type="transmembrane region" description="Helical" evidence="1">
    <location>
        <begin position="80"/>
        <end position="101"/>
    </location>
</feature>
<keyword evidence="1" id="KW-0472">Membrane</keyword>
<gene>
    <name evidence="2" type="ORF">CH371_10510</name>
</gene>
<comment type="caution">
    <text evidence="2">The sequence shown here is derived from an EMBL/GenBank/DDBJ whole genome shotgun (WGS) entry which is preliminary data.</text>
</comment>
<feature type="transmembrane region" description="Helical" evidence="1">
    <location>
        <begin position="243"/>
        <end position="264"/>
    </location>
</feature>
<organism evidence="2 3">
    <name type="scientific">Leptospira wolffii</name>
    <dbReference type="NCBI Taxonomy" id="409998"/>
    <lineage>
        <taxon>Bacteria</taxon>
        <taxon>Pseudomonadati</taxon>
        <taxon>Spirochaetota</taxon>
        <taxon>Spirochaetia</taxon>
        <taxon>Leptospirales</taxon>
        <taxon>Leptospiraceae</taxon>
        <taxon>Leptospira</taxon>
    </lineage>
</organism>
<feature type="transmembrane region" description="Helical" evidence="1">
    <location>
        <begin position="113"/>
        <end position="146"/>
    </location>
</feature>
<dbReference type="RefSeq" id="WP_100758845.1">
    <property type="nucleotide sequence ID" value="NZ_NPDT01000003.1"/>
</dbReference>